<dbReference type="Proteomes" id="UP000053617">
    <property type="component" value="Unassembled WGS sequence"/>
</dbReference>
<evidence type="ECO:0000313" key="3">
    <source>
        <dbReference type="Proteomes" id="UP000053617"/>
    </source>
</evidence>
<evidence type="ECO:0000256" key="1">
    <source>
        <dbReference type="SAM" id="MobiDB-lite"/>
    </source>
</evidence>
<dbReference type="OrthoDB" id="4833301at2759"/>
<feature type="compositionally biased region" description="Basic and acidic residues" evidence="1">
    <location>
        <begin position="362"/>
        <end position="380"/>
    </location>
</feature>
<accession>A0A0D2J7X7</accession>
<reference evidence="2 3" key="1">
    <citation type="submission" date="2015-01" db="EMBL/GenBank/DDBJ databases">
        <title>The Genome Sequence of Rhinocladiella mackenzie CBS 650.93.</title>
        <authorList>
            <consortium name="The Broad Institute Genomics Platform"/>
            <person name="Cuomo C."/>
            <person name="de Hoog S."/>
            <person name="Gorbushina A."/>
            <person name="Stielow B."/>
            <person name="Teixiera M."/>
            <person name="Abouelleil A."/>
            <person name="Chapman S.B."/>
            <person name="Priest M."/>
            <person name="Young S.K."/>
            <person name="Wortman J."/>
            <person name="Nusbaum C."/>
            <person name="Birren B."/>
        </authorList>
    </citation>
    <scope>NUCLEOTIDE SEQUENCE [LARGE SCALE GENOMIC DNA]</scope>
    <source>
        <strain evidence="2 3">CBS 650.93</strain>
    </source>
</reference>
<feature type="compositionally biased region" description="Polar residues" evidence="1">
    <location>
        <begin position="381"/>
        <end position="390"/>
    </location>
</feature>
<dbReference type="Gene3D" id="3.90.20.10">
    <property type="match status" value="1"/>
</dbReference>
<dbReference type="HOGENOM" id="CLU_689163_0_0_1"/>
<dbReference type="EMBL" id="KN847478">
    <property type="protein sequence ID" value="KIX05150.1"/>
    <property type="molecule type" value="Genomic_DNA"/>
</dbReference>
<organism evidence="2 3">
    <name type="scientific">Rhinocladiella mackenziei CBS 650.93</name>
    <dbReference type="NCBI Taxonomy" id="1442369"/>
    <lineage>
        <taxon>Eukaryota</taxon>
        <taxon>Fungi</taxon>
        <taxon>Dikarya</taxon>
        <taxon>Ascomycota</taxon>
        <taxon>Pezizomycotina</taxon>
        <taxon>Eurotiomycetes</taxon>
        <taxon>Chaetothyriomycetidae</taxon>
        <taxon>Chaetothyriales</taxon>
        <taxon>Herpotrichiellaceae</taxon>
        <taxon>Rhinocladiella</taxon>
    </lineage>
</organism>
<evidence type="ECO:0000313" key="2">
    <source>
        <dbReference type="EMBL" id="KIX05150.1"/>
    </source>
</evidence>
<keyword evidence="3" id="KW-1185">Reference proteome</keyword>
<name>A0A0D2J7X7_9EURO</name>
<dbReference type="VEuPathDB" id="FungiDB:Z518_06022"/>
<proteinExistence type="predicted"/>
<feature type="region of interest" description="Disordered" evidence="1">
    <location>
        <begin position="284"/>
        <end position="400"/>
    </location>
</feature>
<protein>
    <submittedName>
        <fullName evidence="2">Uncharacterized protein</fullName>
    </submittedName>
</protein>
<gene>
    <name evidence="2" type="ORF">Z518_06022</name>
</gene>
<dbReference type="GeneID" id="25294093"/>
<dbReference type="RefSeq" id="XP_013272286.1">
    <property type="nucleotide sequence ID" value="XM_013416832.1"/>
</dbReference>
<dbReference type="STRING" id="1442369.A0A0D2J7X7"/>
<feature type="compositionally biased region" description="Basic and acidic residues" evidence="1">
    <location>
        <begin position="330"/>
        <end position="340"/>
    </location>
</feature>
<dbReference type="AlphaFoldDB" id="A0A0D2J7X7"/>
<sequence length="400" mass="46665">MTLQHRFTHSSPVLAELSRDLRSPPHVPASVVESVENVDSLEYIDKGLGLLGHLQRAQDDQIRQAFEQQRGFITEKFKRVEYENGRRDSLLDQRYSSIDQKFALVDQKFAKIKEQLEEFKEEVGQRFEEVGQRFEEVGQRFDRIETRIDTFQSEVGQRFEEMDARMFNSLSYRAHHEVHPVALLEQGQGLQRPDQKYFPRTVKQFWKLQSSQNAFRRFYLLQFYHIEGYKQWKEDDDEEVDSDSGNSSTGDLTLEQAVRDYPLRCLEALAARLGLNYDKISEQMQRQSRQIDPAQPTKRGQTDISAEQEIRQPSKKVYVKAQSMASEQSKGSEAEQREQDSQGSTDIVPESVDLPHRPRQRNPNDKNPTKSRRVRPEERSQGSTETISSSEYKKKIGHFL</sequence>